<evidence type="ECO:0008006" key="6">
    <source>
        <dbReference type="Google" id="ProtNLM"/>
    </source>
</evidence>
<evidence type="ECO:0000313" key="5">
    <source>
        <dbReference type="Proteomes" id="UP001321473"/>
    </source>
</evidence>
<sequence>MVGLALCAFLQLTVGVLTTFPGPSSGSKTVFPSSNGPRRDIVSGATLSRFSEEDDMYGDHDTAPSMSSGSTVNFPGSKPAKTGSTPTSASGSGGGGSVSFPSGSSSDGASATRGEDTITFVPRQGKAITFASFPGASGDSAAASINGLPPIHHGPFPGGFNGMPKAPRGLPDARSILSSLVGLGGGGGFPMSFGNMNVTDIAAATNRVADELSKSLRMDVRAVSKALAVGGAAMGSLIFLGGMAAMLMSGLGFFNYPGVYTAFPYSTTYGAAYPNQYRAAKSLNGDAQGDSKQPVNPNLVPAINELIGKLAKATHDFGVPK</sequence>
<reference evidence="4 5" key="1">
    <citation type="journal article" date="2023" name="Arcadia Sci">
        <title>De novo assembly of a long-read Amblyomma americanum tick genome.</title>
        <authorList>
            <person name="Chou S."/>
            <person name="Poskanzer K.E."/>
            <person name="Rollins M."/>
            <person name="Thuy-Boun P.S."/>
        </authorList>
    </citation>
    <scope>NUCLEOTIDE SEQUENCE [LARGE SCALE GENOMIC DNA]</scope>
    <source>
        <strain evidence="4">F_SG_1</strain>
        <tissue evidence="4">Salivary glands</tissue>
    </source>
</reference>
<feature type="compositionally biased region" description="Low complexity" evidence="1">
    <location>
        <begin position="98"/>
        <end position="112"/>
    </location>
</feature>
<evidence type="ECO:0000313" key="4">
    <source>
        <dbReference type="EMBL" id="KAK8759682.1"/>
    </source>
</evidence>
<gene>
    <name evidence="4" type="ORF">V5799_002688</name>
</gene>
<proteinExistence type="predicted"/>
<organism evidence="4 5">
    <name type="scientific">Amblyomma americanum</name>
    <name type="common">Lone star tick</name>
    <dbReference type="NCBI Taxonomy" id="6943"/>
    <lineage>
        <taxon>Eukaryota</taxon>
        <taxon>Metazoa</taxon>
        <taxon>Ecdysozoa</taxon>
        <taxon>Arthropoda</taxon>
        <taxon>Chelicerata</taxon>
        <taxon>Arachnida</taxon>
        <taxon>Acari</taxon>
        <taxon>Parasitiformes</taxon>
        <taxon>Ixodida</taxon>
        <taxon>Ixodoidea</taxon>
        <taxon>Ixodidae</taxon>
        <taxon>Amblyomminae</taxon>
        <taxon>Amblyomma</taxon>
    </lineage>
</organism>
<evidence type="ECO:0000256" key="2">
    <source>
        <dbReference type="SAM" id="Phobius"/>
    </source>
</evidence>
<keyword evidence="2" id="KW-1133">Transmembrane helix</keyword>
<feature type="region of interest" description="Disordered" evidence="1">
    <location>
        <begin position="21"/>
        <end position="113"/>
    </location>
</feature>
<comment type="caution">
    <text evidence="4">The sequence shown here is derived from an EMBL/GenBank/DDBJ whole genome shotgun (WGS) entry which is preliminary data.</text>
</comment>
<keyword evidence="3" id="KW-0732">Signal</keyword>
<feature type="compositionally biased region" description="Polar residues" evidence="1">
    <location>
        <begin position="21"/>
        <end position="36"/>
    </location>
</feature>
<evidence type="ECO:0000256" key="1">
    <source>
        <dbReference type="SAM" id="MobiDB-lite"/>
    </source>
</evidence>
<dbReference type="AlphaFoldDB" id="A0AAQ4DB42"/>
<dbReference type="EMBL" id="JARKHS020032742">
    <property type="protein sequence ID" value="KAK8759682.1"/>
    <property type="molecule type" value="Genomic_DNA"/>
</dbReference>
<feature type="compositionally biased region" description="Polar residues" evidence="1">
    <location>
        <begin position="64"/>
        <end position="74"/>
    </location>
</feature>
<keyword evidence="2" id="KW-0472">Membrane</keyword>
<dbReference type="Proteomes" id="UP001321473">
    <property type="component" value="Unassembled WGS sequence"/>
</dbReference>
<keyword evidence="2" id="KW-0812">Transmembrane</keyword>
<feature type="signal peptide" evidence="3">
    <location>
        <begin position="1"/>
        <end position="15"/>
    </location>
</feature>
<accession>A0AAQ4DB42</accession>
<name>A0AAQ4DB42_AMBAM</name>
<feature type="transmembrane region" description="Helical" evidence="2">
    <location>
        <begin position="226"/>
        <end position="247"/>
    </location>
</feature>
<keyword evidence="5" id="KW-1185">Reference proteome</keyword>
<feature type="chain" id="PRO_5042984935" description="Secreted protein" evidence="3">
    <location>
        <begin position="16"/>
        <end position="321"/>
    </location>
</feature>
<protein>
    <recommendedName>
        <fullName evidence="6">Secreted protein</fullName>
    </recommendedName>
</protein>
<evidence type="ECO:0000256" key="3">
    <source>
        <dbReference type="SAM" id="SignalP"/>
    </source>
</evidence>
<feature type="compositionally biased region" description="Low complexity" evidence="1">
    <location>
        <begin position="79"/>
        <end position="90"/>
    </location>
</feature>